<dbReference type="EMBL" id="WOWP01000026">
    <property type="protein sequence ID" value="MUV03810.1"/>
    <property type="molecule type" value="Genomic_DNA"/>
</dbReference>
<feature type="transmembrane region" description="Helical" evidence="1">
    <location>
        <begin position="41"/>
        <end position="59"/>
    </location>
</feature>
<evidence type="ECO:0000256" key="1">
    <source>
        <dbReference type="SAM" id="Phobius"/>
    </source>
</evidence>
<reference evidence="3 4" key="1">
    <citation type="submission" date="2019-12" db="EMBL/GenBank/DDBJ databases">
        <authorList>
            <person name="Sun J.-Q."/>
        </authorList>
    </citation>
    <scope>NUCLEOTIDE SEQUENCE [LARGE SCALE GENOMIC DNA]</scope>
    <source>
        <strain evidence="3 4">JCM 17928</strain>
    </source>
</reference>
<evidence type="ECO:0000313" key="4">
    <source>
        <dbReference type="Proteomes" id="UP000433945"/>
    </source>
</evidence>
<gene>
    <name evidence="3" type="ORF">GN157_08825</name>
</gene>
<keyword evidence="1" id="KW-1133">Transmembrane helix</keyword>
<organism evidence="3 4">
    <name type="scientific">Flavobacterium rakeshii</name>
    <dbReference type="NCBI Taxonomy" id="1038845"/>
    <lineage>
        <taxon>Bacteria</taxon>
        <taxon>Pseudomonadati</taxon>
        <taxon>Bacteroidota</taxon>
        <taxon>Flavobacteriia</taxon>
        <taxon>Flavobacteriales</taxon>
        <taxon>Flavobacteriaceae</taxon>
        <taxon>Flavobacterium</taxon>
    </lineage>
</organism>
<sequence>MEKGNYGKFLLMLLVSFIVMYAIMYANVASEEHIYFSLNRFYMTILMVVPMGFIMLLFMQRMYKNRKKNNVIIITGVLLFTAAFVMLRTQTYINDVRYMEAMIPHHSSAILSSQHAGLKDPEVQELSKKIIESQQKEIEQMKAMIQRLKNSTEE</sequence>
<dbReference type="InterPro" id="IPR012347">
    <property type="entry name" value="Ferritin-like"/>
</dbReference>
<name>A0A6N8HCY7_9FLAO</name>
<evidence type="ECO:0000259" key="2">
    <source>
        <dbReference type="Pfam" id="PF03713"/>
    </source>
</evidence>
<comment type="caution">
    <text evidence="3">The sequence shown here is derived from an EMBL/GenBank/DDBJ whole genome shotgun (WGS) entry which is preliminary data.</text>
</comment>
<evidence type="ECO:0000313" key="3">
    <source>
        <dbReference type="EMBL" id="MUV03810.1"/>
    </source>
</evidence>
<keyword evidence="1" id="KW-0812">Transmembrane</keyword>
<protein>
    <submittedName>
        <fullName evidence="3">DUF305 domain-containing protein</fullName>
    </submittedName>
</protein>
<dbReference type="OrthoDB" id="517560at2"/>
<feature type="domain" description="DUF305" evidence="2">
    <location>
        <begin position="95"/>
        <end position="148"/>
    </location>
</feature>
<dbReference type="AlphaFoldDB" id="A0A6N8HCY7"/>
<feature type="transmembrane region" description="Helical" evidence="1">
    <location>
        <begin position="71"/>
        <end position="87"/>
    </location>
</feature>
<dbReference type="Gene3D" id="1.20.1260.10">
    <property type="match status" value="1"/>
</dbReference>
<accession>A0A6N8HCY7</accession>
<keyword evidence="4" id="KW-1185">Reference proteome</keyword>
<dbReference type="Proteomes" id="UP000433945">
    <property type="component" value="Unassembled WGS sequence"/>
</dbReference>
<keyword evidence="1" id="KW-0472">Membrane</keyword>
<proteinExistence type="predicted"/>
<dbReference type="Pfam" id="PF03713">
    <property type="entry name" value="DUF305"/>
    <property type="match status" value="1"/>
</dbReference>
<feature type="transmembrane region" description="Helical" evidence="1">
    <location>
        <begin position="9"/>
        <end position="29"/>
    </location>
</feature>
<dbReference type="RefSeq" id="WP_157483045.1">
    <property type="nucleotide sequence ID" value="NZ_WOWP01000026.1"/>
</dbReference>
<dbReference type="InterPro" id="IPR005183">
    <property type="entry name" value="DUF305_CopM-like"/>
</dbReference>